<evidence type="ECO:0000256" key="2">
    <source>
        <dbReference type="ARBA" id="ARBA00022771"/>
    </source>
</evidence>
<keyword evidence="7" id="KW-1185">Reference proteome</keyword>
<sequence>MSFSTERSPEEGAVPNAQEWAALAEYERLEAVFHLLKRISGTCLRHGHLRVMEREELMCFGAHAEPISTTRRLLLYGRVPYCHREALLAFVRQVRLHSVRDLDTAVTVGLQAGDLVPHLLLEPLTPSLHTNAYALWHRVYCAMRCGIFRHMEVRQQKMKHRLRQLIRESAVTSSTSEAANRKEAGTRVDTVAASPDKLSTSGRANTLRFYAHEFAHLVGKNAGAPKDQGGADGSREPLALEDFVATAKETRVSLACIAATVPSVFVVWSCRYPECVDWLRRHLFNDSHLQEVLDKTGLSGRYAVLLDKDPWLSFAAEQGEVLPRLPAKETFRIELLKPLPKRAQIVLLNVDEDVAEARTAYEHLKGGLHGWQSPEVDLLSLWCGHQGLQSEVATLFRIETLPFIVGARPGGRSRSSKASSRAKLFMNNSRRPVIVRSSRDTLEVAKDMYGIADTPKMRRRRGERGAPTLALSENDNTWHNLTASERAHIVDRLNKHIVQRRLPLCFTACVGREYVIRNPYTSDPWKAVECVASSYVRLDGEYVTGQDLMPVATELRHMHQLDGFQFNVSIIEPSAPLVSSLNLVTPQMRVEGKTHVATCAHCELAMNVDVSAHLRCLHCASSDKSAILCEVCAFTALHHPPHHILLRIPAGVWAPSLPLLWGPSNVAPLAVLAERFKPNPSRYHYGIYCNRCRSMIRGTRWKCARCYQYDLCDTCARIYSKRAASTKSKSDIIARGDAPLPVMPSSSPSPLRPTPHVAPLCSEDATHPMLFIPNMQGCSANSFLKPPCTANLGEWLRTL</sequence>
<dbReference type="AlphaFoldDB" id="A0A3S7WVR9"/>
<dbReference type="SMART" id="SM00291">
    <property type="entry name" value="ZnF_ZZ"/>
    <property type="match status" value="1"/>
</dbReference>
<feature type="region of interest" description="Disordered" evidence="4">
    <location>
        <begin position="173"/>
        <end position="192"/>
    </location>
</feature>
<organism evidence="6 7">
    <name type="scientific">Leishmania donovani</name>
    <dbReference type="NCBI Taxonomy" id="5661"/>
    <lineage>
        <taxon>Eukaryota</taxon>
        <taxon>Discoba</taxon>
        <taxon>Euglenozoa</taxon>
        <taxon>Kinetoplastea</taxon>
        <taxon>Metakinetoplastina</taxon>
        <taxon>Trypanosomatida</taxon>
        <taxon>Trypanosomatidae</taxon>
        <taxon>Leishmaniinae</taxon>
        <taxon>Leishmania</taxon>
    </lineage>
</organism>
<keyword evidence="3" id="KW-0862">Zinc</keyword>
<proteinExistence type="predicted"/>
<dbReference type="Pfam" id="PF00569">
    <property type="entry name" value="ZZ"/>
    <property type="match status" value="1"/>
</dbReference>
<dbReference type="SUPFAM" id="SSF57850">
    <property type="entry name" value="RING/U-box"/>
    <property type="match status" value="1"/>
</dbReference>
<dbReference type="OrthoDB" id="2122982at2759"/>
<evidence type="ECO:0000256" key="1">
    <source>
        <dbReference type="ARBA" id="ARBA00022723"/>
    </source>
</evidence>
<name>A0A3S7WVR9_LEIDO</name>
<dbReference type="Gene3D" id="3.30.60.90">
    <property type="match status" value="1"/>
</dbReference>
<protein>
    <submittedName>
        <fullName evidence="6">E3 ubiquitin-protein ligase KCMF1, putative</fullName>
    </submittedName>
</protein>
<evidence type="ECO:0000313" key="6">
    <source>
        <dbReference type="EMBL" id="AYU78311.1"/>
    </source>
</evidence>
<dbReference type="GO" id="GO:0008270">
    <property type="term" value="F:zinc ion binding"/>
    <property type="evidence" value="ECO:0007669"/>
    <property type="project" value="UniProtKB-KW"/>
</dbReference>
<gene>
    <name evidence="6" type="ORF">LdCL_200008000</name>
</gene>
<dbReference type="InterPro" id="IPR000433">
    <property type="entry name" value="Znf_ZZ"/>
</dbReference>
<evidence type="ECO:0000259" key="5">
    <source>
        <dbReference type="SMART" id="SM00291"/>
    </source>
</evidence>
<dbReference type="InterPro" id="IPR043145">
    <property type="entry name" value="Znf_ZZ_sf"/>
</dbReference>
<keyword evidence="2" id="KW-0863">Zinc-finger</keyword>
<evidence type="ECO:0000256" key="4">
    <source>
        <dbReference type="SAM" id="MobiDB-lite"/>
    </source>
</evidence>
<dbReference type="FunFam" id="3.30.60.90:FF:000038">
    <property type="entry name" value="E3_ubiquitin-protein_ligase_KCMF1_-_putative"/>
    <property type="match status" value="1"/>
</dbReference>
<dbReference type="VEuPathDB" id="TriTrypDB:LdBPK_200320.1"/>
<dbReference type="VEuPathDB" id="TriTrypDB:LdCL_200008000"/>
<dbReference type="EMBL" id="CP029519">
    <property type="protein sequence ID" value="AYU78311.1"/>
    <property type="molecule type" value="Genomic_DNA"/>
</dbReference>
<accession>A0A3S7WVR9</accession>
<dbReference type="VEuPathDB" id="TriTrypDB:LDHU3_20.0360"/>
<reference evidence="6 7" key="1">
    <citation type="journal article" date="2018" name="Sci. Rep.">
        <title>A complete Leishmania donovani reference genome identifies novel genetic variations associated with virulence.</title>
        <authorList>
            <person name="Lypaczewski P."/>
            <person name="Hoshizaki J."/>
            <person name="Zhang W.-W."/>
            <person name="McCall L.-I."/>
            <person name="Torcivia-Rodriguez J."/>
            <person name="Simonyan V."/>
            <person name="Kaur A."/>
            <person name="Dewar K."/>
            <person name="Matlashewski G."/>
        </authorList>
    </citation>
    <scope>NUCLEOTIDE SEQUENCE [LARGE SCALE GENOMIC DNA]</scope>
    <source>
        <strain evidence="6 7">LdCL</strain>
    </source>
</reference>
<dbReference type="Proteomes" id="UP000274082">
    <property type="component" value="Chromosome 20"/>
</dbReference>
<feature type="domain" description="ZZ-type" evidence="5">
    <location>
        <begin position="683"/>
        <end position="729"/>
    </location>
</feature>
<keyword evidence="1" id="KW-0479">Metal-binding</keyword>
<evidence type="ECO:0000313" key="7">
    <source>
        <dbReference type="Proteomes" id="UP000274082"/>
    </source>
</evidence>
<evidence type="ECO:0000256" key="3">
    <source>
        <dbReference type="ARBA" id="ARBA00022833"/>
    </source>
</evidence>